<dbReference type="InterPro" id="IPR024071">
    <property type="entry name" value="S-Me-THD_C_sf"/>
</dbReference>
<dbReference type="GeneID" id="11468610"/>
<dbReference type="InterPro" id="IPR008040">
    <property type="entry name" value="Hydant_A_N"/>
</dbReference>
<dbReference type="PANTHER" id="PTHR11365:SF10">
    <property type="entry name" value="HYDANTOINASE_OXOPROLINASE"/>
    <property type="match status" value="1"/>
</dbReference>
<gene>
    <name evidence="5" type="ordered locus">Ecym_3002</name>
</gene>
<dbReference type="Gene3D" id="2.40.390.10">
    <property type="entry name" value="CV3147-like"/>
    <property type="match status" value="1"/>
</dbReference>
<evidence type="ECO:0000313" key="5">
    <source>
        <dbReference type="EMBL" id="AET38521.1"/>
    </source>
</evidence>
<proteinExistence type="predicted"/>
<dbReference type="Proteomes" id="UP000006790">
    <property type="component" value="Chromosome 3"/>
</dbReference>
<organism evidence="5 6">
    <name type="scientific">Eremothecium cymbalariae (strain CBS 270.75 / DBVPG 7215 / KCTC 17166 / NRRL Y-17582)</name>
    <name type="common">Yeast</name>
    <dbReference type="NCBI Taxonomy" id="931890"/>
    <lineage>
        <taxon>Eukaryota</taxon>
        <taxon>Fungi</taxon>
        <taxon>Dikarya</taxon>
        <taxon>Ascomycota</taxon>
        <taxon>Saccharomycotina</taxon>
        <taxon>Saccharomycetes</taxon>
        <taxon>Saccharomycetales</taxon>
        <taxon>Saccharomycetaceae</taxon>
        <taxon>Eremothecium</taxon>
    </lineage>
</organism>
<protein>
    <recommendedName>
        <fullName evidence="7">Hydantoinase/oxoprolinase N-terminal domain-containing protein</fullName>
    </recommendedName>
</protein>
<dbReference type="Pfam" id="PF05378">
    <property type="entry name" value="Hydant_A_N"/>
    <property type="match status" value="1"/>
</dbReference>
<dbReference type="Pfam" id="PF20906">
    <property type="entry name" value="S-Me-THD_C"/>
    <property type="match status" value="1"/>
</dbReference>
<dbReference type="InterPro" id="IPR010318">
    <property type="entry name" value="S-Me-THD_N"/>
</dbReference>
<dbReference type="InterPro" id="IPR048350">
    <property type="entry name" value="S-Me-THD-like_C"/>
</dbReference>
<dbReference type="FunFam" id="3.40.1610.10:FF:000001">
    <property type="entry name" value="Hydantoinase, putative"/>
    <property type="match status" value="1"/>
</dbReference>
<evidence type="ECO:0000313" key="6">
    <source>
        <dbReference type="Proteomes" id="UP000006790"/>
    </source>
</evidence>
<evidence type="ECO:0008006" key="7">
    <source>
        <dbReference type="Google" id="ProtNLM"/>
    </source>
</evidence>
<keyword evidence="6" id="KW-1185">Reference proteome</keyword>
<accession>G8JQV2</accession>
<dbReference type="InterPro" id="IPR027479">
    <property type="entry name" value="S-Me-THD_N_sf"/>
</dbReference>
<dbReference type="InterPro" id="IPR002821">
    <property type="entry name" value="Hydantoinase_A"/>
</dbReference>
<feature type="domain" description="Hydantoinase/oxoprolinase N-terminal" evidence="2">
    <location>
        <begin position="8"/>
        <end position="188"/>
    </location>
</feature>
<evidence type="ECO:0000259" key="2">
    <source>
        <dbReference type="Pfam" id="PF05378"/>
    </source>
</evidence>
<dbReference type="Pfam" id="PF01968">
    <property type="entry name" value="Hydantoinase_A"/>
    <property type="match status" value="1"/>
</dbReference>
<dbReference type="OrthoDB" id="5404895at2759"/>
<feature type="domain" description="Hydantoinase A/oxoprolinase" evidence="1">
    <location>
        <begin position="208"/>
        <end position="381"/>
    </location>
</feature>
<dbReference type="Pfam" id="PF06032">
    <property type="entry name" value="S-Me-THD_N"/>
    <property type="match status" value="1"/>
</dbReference>
<dbReference type="OMA" id="VRKGFTW"/>
<dbReference type="KEGG" id="erc:Ecym_3002"/>
<dbReference type="SUPFAM" id="SSF160991">
    <property type="entry name" value="CV3147-like"/>
    <property type="match status" value="1"/>
</dbReference>
<evidence type="ECO:0000259" key="1">
    <source>
        <dbReference type="Pfam" id="PF01968"/>
    </source>
</evidence>
<dbReference type="eggNOG" id="ENOG502QQBE">
    <property type="taxonomic scope" value="Eukaryota"/>
</dbReference>
<sequence>MTSNRKLRVGVDVGGTNSDLVVVDPYRLHEPDRGILAWHKSVTTEDISEGIEKAMRTVLDTPLNDIKKEDIVSLTIGTTHFINAVIERDTSRLEKVAVLRLCGPYAESLPPFGDFPDDLEEIINGYIANVDGGSQVDGADIRPLDEEGIRRHCMEIKKLGIHAVAVVATFSNLNNTHELRAEKIIKEEIPGIEVVLSHTISSIGFVERENAAILNASIRRFGRKIISSFVRATRKIGLNCSVLLSQNDGTVLSAKDALEATIRTFCSGATNSMKGAAILCSGDPEVRNHDVIVCDIGGTTTDVGQLLSSGFPRESATYSYVGGVKMNFSMPHVLSVGLGGGSIVRYDNNSVTVGPDSTGADIVTDSILFGGNVTTASDLAVACIVDSDGVEALGNSYNMGDPLAVQNRFDSKSKKLFQDLISQKLELAIDRMKTSPDPIPVIFVGGGSYLAPPVIKGASKVIRPPFYQVANAIGAALAAISADSHEVKILKDEVSEKEQAINNLLDKAKSTAISKGALPESIRVANVVFEAVPYVDNFYSLQVKVVGEVDYSRTLDFTHTAVDISEDSVIPKIPRNAKVSRVETRSFDYASYRPNVHNGEWILSEPDIIFISIGSYILGCGGGGDPNSEAIELKRIIKNGGIIKVLTLDEFDKRTNGQGRAINVGYCGSPVISGERLHANEILEAVKLIERWEARKTDAVFMFEIGGCNGLSALWTAYKRQLPCIDLDLMGRAYPTQWQSLPSVYNNLKGYPFLALADGNGMSLMLTDAIDDVQMENLVRDAMNNNGVQCALVGPSMGIQQMRAETVANPLSLAWRIGRAVKIANLNSDTDNLPSYIIEAAGGALSAKCLFRGKIISFERKLERGYGYGVVVLETLDDEKSKFRIPFKNENIVVYKVEKDGTEIPICSVPDLITLIDQDGSAVGTQDYRYGLLVWVMAFAPSDKWQTPKGIELGGPLGFGKAFEHIKYNPIGEHVPIRTVADEFNQTHT</sequence>
<feature type="domain" description="S-Me-THD N-terminal" evidence="3">
    <location>
        <begin position="607"/>
        <end position="767"/>
    </location>
</feature>
<name>G8JQV2_ERECY</name>
<dbReference type="HOGENOM" id="CLU_007154_0_0_1"/>
<dbReference type="InterPro" id="IPR043129">
    <property type="entry name" value="ATPase_NBD"/>
</dbReference>
<dbReference type="AlphaFoldDB" id="G8JQV2"/>
<dbReference type="STRING" id="931890.G8JQV2"/>
<evidence type="ECO:0000259" key="3">
    <source>
        <dbReference type="Pfam" id="PF06032"/>
    </source>
</evidence>
<dbReference type="InterPro" id="IPR045079">
    <property type="entry name" value="Oxoprolinase-like"/>
</dbReference>
<dbReference type="InParanoid" id="G8JQV2"/>
<feature type="domain" description="S-Me-THD-like C-terminal" evidence="4">
    <location>
        <begin position="771"/>
        <end position="970"/>
    </location>
</feature>
<dbReference type="SUPFAM" id="SSF53067">
    <property type="entry name" value="Actin-like ATPase domain"/>
    <property type="match status" value="1"/>
</dbReference>
<dbReference type="PANTHER" id="PTHR11365">
    <property type="entry name" value="5-OXOPROLINASE RELATED"/>
    <property type="match status" value="1"/>
</dbReference>
<dbReference type="GO" id="GO:0016787">
    <property type="term" value="F:hydrolase activity"/>
    <property type="evidence" value="ECO:0007669"/>
    <property type="project" value="InterPro"/>
</dbReference>
<reference evidence="6" key="1">
    <citation type="journal article" date="2012" name="G3 (Bethesda)">
        <title>Pichia sorbitophila, an interspecies yeast hybrid reveals early steps of genome resolution following polyploidization.</title>
        <authorList>
            <person name="Leh Louis V."/>
            <person name="Despons L."/>
            <person name="Friedrich A."/>
            <person name="Martin T."/>
            <person name="Durrens P."/>
            <person name="Casaregola S."/>
            <person name="Neuveglise C."/>
            <person name="Fairhead C."/>
            <person name="Marck C."/>
            <person name="Cruz J.A."/>
            <person name="Straub M.L."/>
            <person name="Kugler V."/>
            <person name="Sacerdot C."/>
            <person name="Uzunov Z."/>
            <person name="Thierry A."/>
            <person name="Weiss S."/>
            <person name="Bleykasten C."/>
            <person name="De Montigny J."/>
            <person name="Jacques N."/>
            <person name="Jung P."/>
            <person name="Lemaire M."/>
            <person name="Mallet S."/>
            <person name="Morel G."/>
            <person name="Richard G.F."/>
            <person name="Sarkar A."/>
            <person name="Savel G."/>
            <person name="Schacherer J."/>
            <person name="Seret M.L."/>
            <person name="Talla E."/>
            <person name="Samson G."/>
            <person name="Jubin C."/>
            <person name="Poulain J."/>
            <person name="Vacherie B."/>
            <person name="Barbe V."/>
            <person name="Pelletier E."/>
            <person name="Sherman D.J."/>
            <person name="Westhof E."/>
            <person name="Weissenbach J."/>
            <person name="Baret P.V."/>
            <person name="Wincker P."/>
            <person name="Gaillardin C."/>
            <person name="Dujon B."/>
            <person name="Souciet J.L."/>
        </authorList>
    </citation>
    <scope>NUCLEOTIDE SEQUENCE [LARGE SCALE GENOMIC DNA]</scope>
    <source>
        <strain evidence="6">CBS 270.75 / DBVPG 7215 / KCTC 17166 / NRRL Y-17582</strain>
    </source>
</reference>
<dbReference type="RefSeq" id="XP_003645338.1">
    <property type="nucleotide sequence ID" value="XM_003645290.1"/>
</dbReference>
<evidence type="ECO:0000259" key="4">
    <source>
        <dbReference type="Pfam" id="PF20906"/>
    </source>
</evidence>
<dbReference type="EMBL" id="CP002499">
    <property type="protein sequence ID" value="AET38521.1"/>
    <property type="molecule type" value="Genomic_DNA"/>
</dbReference>
<dbReference type="Gene3D" id="3.40.1610.10">
    <property type="entry name" value="CV3147-like domain"/>
    <property type="match status" value="1"/>
</dbReference>